<evidence type="ECO:0000256" key="5">
    <source>
        <dbReference type="ARBA" id="ARBA00022764"/>
    </source>
</evidence>
<evidence type="ECO:0000256" key="6">
    <source>
        <dbReference type="ARBA" id="ARBA00022841"/>
    </source>
</evidence>
<evidence type="ECO:0000259" key="8">
    <source>
        <dbReference type="Pfam" id="PF16822"/>
    </source>
</evidence>
<keyword evidence="7" id="KW-0472">Membrane</keyword>
<evidence type="ECO:0000256" key="1">
    <source>
        <dbReference type="ARBA" id="ARBA00004418"/>
    </source>
</evidence>
<organism evidence="9 10">
    <name type="scientific">Bizionia echini</name>
    <dbReference type="NCBI Taxonomy" id="649333"/>
    <lineage>
        <taxon>Bacteria</taxon>
        <taxon>Pseudomonadati</taxon>
        <taxon>Bacteroidota</taxon>
        <taxon>Flavobacteriia</taxon>
        <taxon>Flavobacteriales</taxon>
        <taxon>Flavobacteriaceae</taxon>
        <taxon>Bizionia</taxon>
    </lineage>
</organism>
<dbReference type="UniPathway" id="UPA00286"/>
<dbReference type="STRING" id="649333.SAMN04487989_101498"/>
<dbReference type="GO" id="GO:0042597">
    <property type="term" value="C:periplasmic space"/>
    <property type="evidence" value="ECO:0007669"/>
    <property type="project" value="UniProtKB-SubCell"/>
</dbReference>
<keyword evidence="9" id="KW-0378">Hydrolase</keyword>
<dbReference type="EMBL" id="FOVN01000001">
    <property type="protein sequence ID" value="SFN44999.1"/>
    <property type="molecule type" value="Genomic_DNA"/>
</dbReference>
<evidence type="ECO:0000256" key="2">
    <source>
        <dbReference type="ARBA" id="ARBA00005182"/>
    </source>
</evidence>
<keyword evidence="7" id="KW-1133">Transmembrane helix</keyword>
<feature type="transmembrane region" description="Helical" evidence="7">
    <location>
        <begin position="7"/>
        <end position="28"/>
    </location>
</feature>
<evidence type="ECO:0000256" key="7">
    <source>
        <dbReference type="SAM" id="Phobius"/>
    </source>
</evidence>
<keyword evidence="4" id="KW-0732">Signal</keyword>
<keyword evidence="5" id="KW-0574">Periplasm</keyword>
<dbReference type="GO" id="GO:0016740">
    <property type="term" value="F:transferase activity"/>
    <property type="evidence" value="ECO:0007669"/>
    <property type="project" value="UniProtKB-KW"/>
</dbReference>
<keyword evidence="10" id="KW-1185">Reference proteome</keyword>
<keyword evidence="7" id="KW-0812">Transmembrane</keyword>
<reference evidence="10" key="1">
    <citation type="submission" date="2016-10" db="EMBL/GenBank/DDBJ databases">
        <authorList>
            <person name="Varghese N."/>
            <person name="Submissions S."/>
        </authorList>
    </citation>
    <scope>NUCLEOTIDE SEQUENCE [LARGE SCALE GENOMIC DNA]</scope>
    <source>
        <strain evidence="10">DSM 23925</strain>
    </source>
</reference>
<proteinExistence type="predicted"/>
<comment type="subcellular location">
    <subcellularLocation>
        <location evidence="1">Periplasm</location>
    </subcellularLocation>
</comment>
<dbReference type="OrthoDB" id="175771at2"/>
<evidence type="ECO:0000256" key="4">
    <source>
        <dbReference type="ARBA" id="ARBA00022729"/>
    </source>
</evidence>
<dbReference type="Proteomes" id="UP000198705">
    <property type="component" value="Unassembled WGS sequence"/>
</dbReference>
<comment type="pathway">
    <text evidence="2">Glycan biosynthesis; alginate biosynthesis.</text>
</comment>
<keyword evidence="6" id="KW-0016">Alginate biosynthesis</keyword>
<evidence type="ECO:0000313" key="9">
    <source>
        <dbReference type="EMBL" id="SFN44999.1"/>
    </source>
</evidence>
<dbReference type="GO" id="GO:0016787">
    <property type="term" value="F:hydrolase activity"/>
    <property type="evidence" value="ECO:0007669"/>
    <property type="project" value="UniProtKB-KW"/>
</dbReference>
<evidence type="ECO:0000313" key="10">
    <source>
        <dbReference type="Proteomes" id="UP000198705"/>
    </source>
</evidence>
<gene>
    <name evidence="9" type="ORF">SAMN04487989_101498</name>
</gene>
<dbReference type="GO" id="GO:0042121">
    <property type="term" value="P:alginic acid biosynthetic process"/>
    <property type="evidence" value="ECO:0007669"/>
    <property type="project" value="UniProtKB-UniPathway"/>
</dbReference>
<evidence type="ECO:0000256" key="3">
    <source>
        <dbReference type="ARBA" id="ARBA00022679"/>
    </source>
</evidence>
<dbReference type="Pfam" id="PF16822">
    <property type="entry name" value="ALGX"/>
    <property type="match status" value="1"/>
</dbReference>
<sequence length="349" mass="41288">MDNKKNIQLIFIIIFLLMLLTPNVVMFFNLETAENNENRVFKEVPEFNFNKPIHSVTQFKNYYTENFGLKTTLVNSYIHFKFEVLGETPLPNKVVKGLDDWYFLGNSYNNTLNNAFGNNPFNEEELEKISRRVSELRTYLKKQNIAFYIVVPPNKNSIYKEFLPFQLKKHESNLSVLKNYLKTHINFEIIDLTESLLAKKNTNQLYLKTDSHWNDYGAFIGYQETMQVLNQDFNIPVVSLEDYDIQLNPVEQGDIIKMINLNIEEFALKFTKKIPTSNGAQNEHLFMYYDSFSYAWMPFFNESFTTINYIKNYTIRKKEVESKKPTIIIFEIVERNIDLLLHKKSLLEN</sequence>
<keyword evidence="3 9" id="KW-0808">Transferase</keyword>
<dbReference type="AlphaFoldDB" id="A0A1I4Z4U7"/>
<name>A0A1I4Z4U7_9FLAO</name>
<accession>A0A1I4Z4U7</accession>
<feature type="domain" description="AlgX/AlgJ SGNH hydrolase-like" evidence="8">
    <location>
        <begin position="94"/>
        <end position="238"/>
    </location>
</feature>
<dbReference type="RefSeq" id="WP_092206058.1">
    <property type="nucleotide sequence ID" value="NZ_FOVN01000001.1"/>
</dbReference>
<protein>
    <submittedName>
        <fullName evidence="9">SGNH hydrolase-like domain-containing protein, acetyltransferase AlgX</fullName>
    </submittedName>
</protein>
<dbReference type="InterPro" id="IPR031811">
    <property type="entry name" value="ALGX/ALGJ_SGNH-like"/>
</dbReference>